<evidence type="ECO:0000313" key="3">
    <source>
        <dbReference type="EMBL" id="GFQ91329.1"/>
    </source>
</evidence>
<dbReference type="Proteomes" id="UP000887116">
    <property type="component" value="Unassembled WGS sequence"/>
</dbReference>
<protein>
    <submittedName>
        <fullName evidence="3">Uncharacterized protein</fullName>
    </submittedName>
</protein>
<feature type="coiled-coil region" evidence="1">
    <location>
        <begin position="232"/>
        <end position="259"/>
    </location>
</feature>
<dbReference type="AlphaFoldDB" id="A0A8X6HR32"/>
<feature type="region of interest" description="Disordered" evidence="2">
    <location>
        <begin position="106"/>
        <end position="156"/>
    </location>
</feature>
<gene>
    <name evidence="3" type="ORF">TNCT_449301</name>
</gene>
<accession>A0A8X6HR32</accession>
<dbReference type="EMBL" id="BMAO01013847">
    <property type="protein sequence ID" value="GFQ91329.1"/>
    <property type="molecule type" value="Genomic_DNA"/>
</dbReference>
<proteinExistence type="predicted"/>
<evidence type="ECO:0000256" key="2">
    <source>
        <dbReference type="SAM" id="MobiDB-lite"/>
    </source>
</evidence>
<dbReference type="OrthoDB" id="10554145at2759"/>
<comment type="caution">
    <text evidence="3">The sequence shown here is derived from an EMBL/GenBank/DDBJ whole genome shotgun (WGS) entry which is preliminary data.</text>
</comment>
<keyword evidence="4" id="KW-1185">Reference proteome</keyword>
<name>A0A8X6HR32_TRICU</name>
<evidence type="ECO:0000256" key="1">
    <source>
        <dbReference type="SAM" id="Coils"/>
    </source>
</evidence>
<sequence>MLPREQKIRKSCFDLNFEKSSGKKQSEYSANQVQDNSLDKNITAQTVFCAKENKDKGLILPGKGLEFKLGDEILGNEIALSNSTSGSRTHLSGAESLESAVAETFKNKNKSPKSQHYFVSGNKSGPTSPCDTRSKQSNIGTKLAGKHKWWNKNQSSDDTNKQEWIVNFPAPRPTRYEPPVKQNRLSCLHPIKYRLFKSRPLGRDSQHCMLRNSKQEAKLESSKYLSPVSSSTDKTLQNLEDIDEDYRRLNEQCRSMVLNIQQQATRTRNWRGRMRGLFHDIRERMRQVFSRSRD</sequence>
<reference evidence="3" key="1">
    <citation type="submission" date="2020-07" db="EMBL/GenBank/DDBJ databases">
        <title>Multicomponent nature underlies the extraordinary mechanical properties of spider dragline silk.</title>
        <authorList>
            <person name="Kono N."/>
            <person name="Nakamura H."/>
            <person name="Mori M."/>
            <person name="Yoshida Y."/>
            <person name="Ohtoshi R."/>
            <person name="Malay A.D."/>
            <person name="Moran D.A.P."/>
            <person name="Tomita M."/>
            <person name="Numata K."/>
            <person name="Arakawa K."/>
        </authorList>
    </citation>
    <scope>NUCLEOTIDE SEQUENCE</scope>
</reference>
<evidence type="ECO:0000313" key="4">
    <source>
        <dbReference type="Proteomes" id="UP000887116"/>
    </source>
</evidence>
<feature type="compositionally biased region" description="Polar residues" evidence="2">
    <location>
        <begin position="121"/>
        <end position="140"/>
    </location>
</feature>
<organism evidence="3 4">
    <name type="scientific">Trichonephila clavata</name>
    <name type="common">Joro spider</name>
    <name type="synonym">Nephila clavata</name>
    <dbReference type="NCBI Taxonomy" id="2740835"/>
    <lineage>
        <taxon>Eukaryota</taxon>
        <taxon>Metazoa</taxon>
        <taxon>Ecdysozoa</taxon>
        <taxon>Arthropoda</taxon>
        <taxon>Chelicerata</taxon>
        <taxon>Arachnida</taxon>
        <taxon>Araneae</taxon>
        <taxon>Araneomorphae</taxon>
        <taxon>Entelegynae</taxon>
        <taxon>Araneoidea</taxon>
        <taxon>Nephilidae</taxon>
        <taxon>Trichonephila</taxon>
    </lineage>
</organism>
<keyword evidence="1" id="KW-0175">Coiled coil</keyword>